<name>A0A6L5Y2I7_9FIRM</name>
<dbReference type="RefSeq" id="WP_154519974.1">
    <property type="nucleotide sequence ID" value="NZ_VUMT01000022.1"/>
</dbReference>
<sequence length="87" mass="10478">MKIDDLDWEDLYKKTDLLMKELGANEYVIATNEKMLFGNVPYVKVSFPKRINTVAMLRMNGRKYTRERGYKKDGKIYCVYQIRWEED</sequence>
<protein>
    <submittedName>
        <fullName evidence="1">Uncharacterized protein</fullName>
    </submittedName>
</protein>
<proteinExistence type="predicted"/>
<dbReference type="Proteomes" id="UP000482209">
    <property type="component" value="Unassembled WGS sequence"/>
</dbReference>
<organism evidence="1 2">
    <name type="scientific">Velocimicrobium porci</name>
    <dbReference type="NCBI Taxonomy" id="2606634"/>
    <lineage>
        <taxon>Bacteria</taxon>
        <taxon>Bacillati</taxon>
        <taxon>Bacillota</taxon>
        <taxon>Clostridia</taxon>
        <taxon>Lachnospirales</taxon>
        <taxon>Lachnospiraceae</taxon>
        <taxon>Velocimicrobium</taxon>
    </lineage>
</organism>
<evidence type="ECO:0000313" key="1">
    <source>
        <dbReference type="EMBL" id="MSS64578.1"/>
    </source>
</evidence>
<dbReference type="AlphaFoldDB" id="A0A6L5Y2I7"/>
<accession>A0A6L5Y2I7</accession>
<reference evidence="1 2" key="1">
    <citation type="submission" date="2019-08" db="EMBL/GenBank/DDBJ databases">
        <title>In-depth cultivation of the pig gut microbiome towards novel bacterial diversity and tailored functional studies.</title>
        <authorList>
            <person name="Wylensek D."/>
            <person name="Hitch T.C.A."/>
            <person name="Clavel T."/>
        </authorList>
    </citation>
    <scope>NUCLEOTIDE SEQUENCE [LARGE SCALE GENOMIC DNA]</scope>
    <source>
        <strain evidence="1 2">WCA-693-APC-MOT-I</strain>
    </source>
</reference>
<evidence type="ECO:0000313" key="2">
    <source>
        <dbReference type="Proteomes" id="UP000482209"/>
    </source>
</evidence>
<gene>
    <name evidence="1" type="ORF">FYJ58_11930</name>
</gene>
<dbReference type="EMBL" id="VUMT01000022">
    <property type="protein sequence ID" value="MSS64578.1"/>
    <property type="molecule type" value="Genomic_DNA"/>
</dbReference>
<comment type="caution">
    <text evidence="1">The sequence shown here is derived from an EMBL/GenBank/DDBJ whole genome shotgun (WGS) entry which is preliminary data.</text>
</comment>
<keyword evidence="2" id="KW-1185">Reference proteome</keyword>